<feature type="chain" id="PRO_5010376016" evidence="1">
    <location>
        <begin position="18"/>
        <end position="75"/>
    </location>
</feature>
<dbReference type="KEGG" id="bmic:BMR1_03g02756"/>
<dbReference type="AlphaFoldDB" id="A0A1R4ABV4"/>
<evidence type="ECO:0000256" key="1">
    <source>
        <dbReference type="SAM" id="SignalP"/>
    </source>
</evidence>
<keyword evidence="1" id="KW-0732">Signal</keyword>
<dbReference type="EMBL" id="LN871598">
    <property type="protein sequence ID" value="SJK86499.1"/>
    <property type="molecule type" value="Genomic_DNA"/>
</dbReference>
<protein>
    <submittedName>
        <fullName evidence="2">Uncharacterized protein</fullName>
    </submittedName>
</protein>
<sequence>MAIILLFVLLDKGSVNGLLRIGEINKLHDPNLENITTYWTISTVIESLIYTSSLVMSGYCIFLITRIKMHSNSPV</sequence>
<proteinExistence type="predicted"/>
<dbReference type="RefSeq" id="XP_021338653.1">
    <property type="nucleotide sequence ID" value="XM_021482097.1"/>
</dbReference>
<reference evidence="2 3" key="1">
    <citation type="journal article" date="2012" name="Nucleic Acids Res.">
        <title>Sequencing of the smallest Apicomplexan genome from the human pathogen Babesia microti.</title>
        <authorList>
            <person name="Cornillot E."/>
            <person name="Hadj-Kaddour K."/>
            <person name="Dassouli A."/>
            <person name="Noel B."/>
            <person name="Ranwez V."/>
            <person name="Vacherie B."/>
            <person name="Augagneur Y."/>
            <person name="Bres V."/>
            <person name="Duclos A."/>
            <person name="Randazzo S."/>
            <person name="Carcy B."/>
            <person name="Debierre-Grockiego F."/>
            <person name="Delbecq S."/>
            <person name="Moubri-Menage K."/>
            <person name="Shams-Eldin H."/>
            <person name="Usmani-Brown S."/>
            <person name="Bringaud F."/>
            <person name="Wincker P."/>
            <person name="Vivares C.P."/>
            <person name="Schwarz R.T."/>
            <person name="Schetters T.P."/>
            <person name="Krause P.J."/>
            <person name="Gorenflot A."/>
            <person name="Berry V."/>
            <person name="Barbe V."/>
            <person name="Ben Mamoun C."/>
        </authorList>
    </citation>
    <scope>NUCLEOTIDE SEQUENCE [LARGE SCALE GENOMIC DNA]</scope>
    <source>
        <strain evidence="2 3">RI</strain>
    </source>
</reference>
<dbReference type="GeneID" id="33043713"/>
<reference evidence="2 3" key="2">
    <citation type="journal article" date="2013" name="PLoS ONE">
        <title>Whole genome mapping and re-organization of the nuclear and mitochondrial genomes of Babesia microti isolates.</title>
        <authorList>
            <person name="Cornillot E."/>
            <person name="Dassouli A."/>
            <person name="Garg A."/>
            <person name="Pachikara N."/>
            <person name="Randazzo S."/>
            <person name="Depoix D."/>
            <person name="Carcy B."/>
            <person name="Delbecq S."/>
            <person name="Frutos R."/>
            <person name="Silva J.C."/>
            <person name="Sutton R."/>
            <person name="Krause P.J."/>
            <person name="Mamoun C.B."/>
        </authorList>
    </citation>
    <scope>NUCLEOTIDE SEQUENCE [LARGE SCALE GENOMIC DNA]</scope>
    <source>
        <strain evidence="2 3">RI</strain>
    </source>
</reference>
<dbReference type="Proteomes" id="UP000002899">
    <property type="component" value="Chromosome III"/>
</dbReference>
<keyword evidence="3" id="KW-1185">Reference proteome</keyword>
<dbReference type="VEuPathDB" id="PiroplasmaDB:BMR1_03g02756"/>
<evidence type="ECO:0000313" key="3">
    <source>
        <dbReference type="Proteomes" id="UP000002899"/>
    </source>
</evidence>
<reference evidence="2 3" key="3">
    <citation type="journal article" date="2016" name="Sci. Rep.">
        <title>Genome-wide diversity and gene expression profiling of Babesia microti isolates identify polymorphic genes that mediate host-pathogen interactions.</title>
        <authorList>
            <person name="Silva J.C."/>
            <person name="Cornillot E."/>
            <person name="McCracken C."/>
            <person name="Usmani-Brown S."/>
            <person name="Dwivedi A."/>
            <person name="Ifeonu O.O."/>
            <person name="Crabtree J."/>
            <person name="Gotia H.T."/>
            <person name="Virji A.Z."/>
            <person name="Reynes C."/>
            <person name="Colinge J."/>
            <person name="Kumar V."/>
            <person name="Lawres L."/>
            <person name="Pazzi J.E."/>
            <person name="Pablo J.V."/>
            <person name="Hung C."/>
            <person name="Brancato J."/>
            <person name="Kumari P."/>
            <person name="Orvis J."/>
            <person name="Tretina K."/>
            <person name="Chibucos M."/>
            <person name="Ott S."/>
            <person name="Sadzewicz L."/>
            <person name="Sengamalay N."/>
            <person name="Shetty A.C."/>
            <person name="Su Q."/>
            <person name="Tallon L."/>
            <person name="Fraser C.M."/>
            <person name="Frutos R."/>
            <person name="Molina D.M."/>
            <person name="Krause P.J."/>
            <person name="Ben Mamoun C."/>
        </authorList>
    </citation>
    <scope>NUCLEOTIDE SEQUENCE [LARGE SCALE GENOMIC DNA]</scope>
    <source>
        <strain evidence="2 3">RI</strain>
    </source>
</reference>
<accession>A0A1R4ABV4</accession>
<organism evidence="2 3">
    <name type="scientific">Babesia microti (strain RI)</name>
    <dbReference type="NCBI Taxonomy" id="1133968"/>
    <lineage>
        <taxon>Eukaryota</taxon>
        <taxon>Sar</taxon>
        <taxon>Alveolata</taxon>
        <taxon>Apicomplexa</taxon>
        <taxon>Aconoidasida</taxon>
        <taxon>Piroplasmida</taxon>
        <taxon>Babesiidae</taxon>
        <taxon>Babesia</taxon>
    </lineage>
</organism>
<name>A0A1R4ABV4_BABMR</name>
<evidence type="ECO:0000313" key="2">
    <source>
        <dbReference type="EMBL" id="SJK86499.1"/>
    </source>
</evidence>
<feature type="signal peptide" evidence="1">
    <location>
        <begin position="1"/>
        <end position="17"/>
    </location>
</feature>